<protein>
    <submittedName>
        <fullName evidence="5">LacI family transcriptional regulator</fullName>
    </submittedName>
</protein>
<dbReference type="EMBL" id="AP014936">
    <property type="protein sequence ID" value="BAU47398.1"/>
    <property type="molecule type" value="Genomic_DNA"/>
</dbReference>
<dbReference type="GO" id="GO:0000976">
    <property type="term" value="F:transcription cis-regulatory region binding"/>
    <property type="evidence" value="ECO:0007669"/>
    <property type="project" value="TreeGrafter"/>
</dbReference>
<dbReference type="InterPro" id="IPR000843">
    <property type="entry name" value="HTH_LacI"/>
</dbReference>
<dbReference type="OrthoDB" id="5621819at2"/>
<evidence type="ECO:0000256" key="1">
    <source>
        <dbReference type="ARBA" id="ARBA00023015"/>
    </source>
</evidence>
<dbReference type="GO" id="GO:0003700">
    <property type="term" value="F:DNA-binding transcription factor activity"/>
    <property type="evidence" value="ECO:0007669"/>
    <property type="project" value="TreeGrafter"/>
</dbReference>
<dbReference type="CDD" id="cd01392">
    <property type="entry name" value="HTH_LacI"/>
    <property type="match status" value="1"/>
</dbReference>
<evidence type="ECO:0000313" key="6">
    <source>
        <dbReference type="Proteomes" id="UP000218899"/>
    </source>
</evidence>
<dbReference type="AlphaFoldDB" id="A0A1B4V1N0"/>
<dbReference type="InterPro" id="IPR010982">
    <property type="entry name" value="Lambda_DNA-bd_dom_sf"/>
</dbReference>
<dbReference type="Gene3D" id="1.10.260.40">
    <property type="entry name" value="lambda repressor-like DNA-binding domains"/>
    <property type="match status" value="1"/>
</dbReference>
<dbReference type="PROSITE" id="PS50932">
    <property type="entry name" value="HTH_LACI_2"/>
    <property type="match status" value="1"/>
</dbReference>
<dbReference type="PANTHER" id="PTHR30146">
    <property type="entry name" value="LACI-RELATED TRANSCRIPTIONAL REPRESSOR"/>
    <property type="match status" value="1"/>
</dbReference>
<gene>
    <name evidence="5" type="ORF">SVA_0819</name>
</gene>
<dbReference type="SUPFAM" id="SSF47413">
    <property type="entry name" value="lambda repressor-like DNA-binding domains"/>
    <property type="match status" value="1"/>
</dbReference>
<dbReference type="PANTHER" id="PTHR30146:SF138">
    <property type="entry name" value="TRANSCRIPTIONAL REGULATORY PROTEIN"/>
    <property type="match status" value="1"/>
</dbReference>
<keyword evidence="6" id="KW-1185">Reference proteome</keyword>
<dbReference type="Proteomes" id="UP000218899">
    <property type="component" value="Chromosome"/>
</dbReference>
<keyword evidence="2" id="KW-0238">DNA-binding</keyword>
<dbReference type="InterPro" id="IPR028082">
    <property type="entry name" value="Peripla_BP_I"/>
</dbReference>
<sequence length="342" mass="36733">MNRRPVTLIDVARAANVSIATVSRALSFPHKVSPETLGRIERTIEALGYVANGSARALASRRSRTIGALIPSLDNPSFATTVHALQRALGEAGYTVLLACHEFDPAAERRLARTLIERGVDGLVLLGTEHEPEVYALIERFRLPYVLTWALEEGGRHTCIGFDNRAAAARLTEHLLALGHRELAMISGMTANNERARERALGVREALRRSGVALDPGRFVEVPYTLQSGRDGLAQVIGQSPRPTAVICGNDLLAIGAIAECHARGLGVPEDVSVTGFDDMEIAAMLSPGLTTMHFPTQELGDLAAQQILRAIAGETVPARQELAVRLVVRGTTAPPRRGAES</sequence>
<evidence type="ECO:0000313" key="5">
    <source>
        <dbReference type="EMBL" id="BAU47398.1"/>
    </source>
</evidence>
<accession>A0A1B4V1N0</accession>
<reference evidence="5 6" key="1">
    <citation type="submission" date="2015-08" db="EMBL/GenBank/DDBJ databases">
        <title>Complete genome sequence of Sulfurifustis variabilis.</title>
        <authorList>
            <person name="Miura A."/>
            <person name="Kojima H."/>
            <person name="Fukui M."/>
        </authorList>
    </citation>
    <scope>NUCLEOTIDE SEQUENCE [LARGE SCALE GENOMIC DNA]</scope>
    <source>
        <strain evidence="6">skN76</strain>
    </source>
</reference>
<feature type="domain" description="HTH lacI-type" evidence="4">
    <location>
        <begin position="6"/>
        <end position="60"/>
    </location>
</feature>
<keyword evidence="3" id="KW-0804">Transcription</keyword>
<dbReference type="Pfam" id="PF00356">
    <property type="entry name" value="LacI"/>
    <property type="match status" value="1"/>
</dbReference>
<organism evidence="5 6">
    <name type="scientific">Sulfurifustis variabilis</name>
    <dbReference type="NCBI Taxonomy" id="1675686"/>
    <lineage>
        <taxon>Bacteria</taxon>
        <taxon>Pseudomonadati</taxon>
        <taxon>Pseudomonadota</taxon>
        <taxon>Gammaproteobacteria</taxon>
        <taxon>Acidiferrobacterales</taxon>
        <taxon>Acidiferrobacteraceae</taxon>
        <taxon>Sulfurifustis</taxon>
    </lineage>
</organism>
<evidence type="ECO:0000256" key="3">
    <source>
        <dbReference type="ARBA" id="ARBA00023163"/>
    </source>
</evidence>
<dbReference type="PROSITE" id="PS00356">
    <property type="entry name" value="HTH_LACI_1"/>
    <property type="match status" value="1"/>
</dbReference>
<dbReference type="CDD" id="cd06273">
    <property type="entry name" value="PBP1_LacI-like"/>
    <property type="match status" value="1"/>
</dbReference>
<dbReference type="InterPro" id="IPR046335">
    <property type="entry name" value="LacI/GalR-like_sensor"/>
</dbReference>
<dbReference type="Gene3D" id="3.40.50.2300">
    <property type="match status" value="2"/>
</dbReference>
<dbReference type="SMART" id="SM00354">
    <property type="entry name" value="HTH_LACI"/>
    <property type="match status" value="1"/>
</dbReference>
<dbReference type="KEGG" id="sva:SVA_0819"/>
<dbReference type="SUPFAM" id="SSF53822">
    <property type="entry name" value="Periplasmic binding protein-like I"/>
    <property type="match status" value="1"/>
</dbReference>
<name>A0A1B4V1N0_9GAMM</name>
<evidence type="ECO:0000259" key="4">
    <source>
        <dbReference type="PROSITE" id="PS50932"/>
    </source>
</evidence>
<dbReference type="RefSeq" id="WP_096459145.1">
    <property type="nucleotide sequence ID" value="NZ_AP014936.1"/>
</dbReference>
<proteinExistence type="predicted"/>
<keyword evidence="1" id="KW-0805">Transcription regulation</keyword>
<dbReference type="Pfam" id="PF13377">
    <property type="entry name" value="Peripla_BP_3"/>
    <property type="match status" value="1"/>
</dbReference>
<evidence type="ECO:0000256" key="2">
    <source>
        <dbReference type="ARBA" id="ARBA00023125"/>
    </source>
</evidence>